<dbReference type="Pfam" id="PF07352">
    <property type="entry name" value="Phage_Mu_Gam"/>
    <property type="match status" value="1"/>
</dbReference>
<dbReference type="RefSeq" id="WP_280616692.1">
    <property type="nucleotide sequence ID" value="NZ_JAROYP010000005.1"/>
</dbReference>
<name>A0AAW6SXB0_9BACI</name>
<dbReference type="GO" id="GO:0003690">
    <property type="term" value="F:double-stranded DNA binding"/>
    <property type="evidence" value="ECO:0007669"/>
    <property type="project" value="InterPro"/>
</dbReference>
<evidence type="ECO:0000313" key="2">
    <source>
        <dbReference type="EMBL" id="MDH5161482.1"/>
    </source>
</evidence>
<protein>
    <submittedName>
        <fullName evidence="2">Host-nuclease inhibitor Gam family protein</fullName>
    </submittedName>
</protein>
<dbReference type="EMBL" id="JAROYP010000005">
    <property type="protein sequence ID" value="MDH5161482.1"/>
    <property type="molecule type" value="Genomic_DNA"/>
</dbReference>
<comment type="caution">
    <text evidence="2">The sequence shown here is derived from an EMBL/GenBank/DDBJ whole genome shotgun (WGS) entry which is preliminary data.</text>
</comment>
<dbReference type="GO" id="GO:0042262">
    <property type="term" value="P:DNA protection"/>
    <property type="evidence" value="ECO:0007669"/>
    <property type="project" value="InterPro"/>
</dbReference>
<gene>
    <name evidence="2" type="ORF">P5X88_11065</name>
</gene>
<accession>A0AAW6SXB0</accession>
<dbReference type="SUPFAM" id="SSF161266">
    <property type="entry name" value="Gam-like"/>
    <property type="match status" value="1"/>
</dbReference>
<evidence type="ECO:0000256" key="1">
    <source>
        <dbReference type="SAM" id="MobiDB-lite"/>
    </source>
</evidence>
<evidence type="ECO:0000313" key="3">
    <source>
        <dbReference type="Proteomes" id="UP001159179"/>
    </source>
</evidence>
<sequence>MNALQQNELLEIDEIESQEQTQFEITDLDSLNWAFRKLSALKSKEKEIKQLANVERDRIDQWEKSELSTIENSTSFFEGLIQRYHAKQLAEDPKVKTISTPYGKSKTRKSKEAPEKANEDELLEYVLENEMLDFIKNSVKWSDFKKTLKIVEISGEKIVVDENGQLVKGVTVKPESISYSVEV</sequence>
<feature type="region of interest" description="Disordered" evidence="1">
    <location>
        <begin position="95"/>
        <end position="115"/>
    </location>
</feature>
<dbReference type="AlphaFoldDB" id="A0AAW6SXB0"/>
<organism evidence="2 3">
    <name type="scientific">Heyndrickxia oleronia</name>
    <dbReference type="NCBI Taxonomy" id="38875"/>
    <lineage>
        <taxon>Bacteria</taxon>
        <taxon>Bacillati</taxon>
        <taxon>Bacillota</taxon>
        <taxon>Bacilli</taxon>
        <taxon>Bacillales</taxon>
        <taxon>Bacillaceae</taxon>
        <taxon>Heyndrickxia</taxon>
    </lineage>
</organism>
<dbReference type="InterPro" id="IPR009951">
    <property type="entry name" value="Host-nuc_inhib_Gam"/>
</dbReference>
<dbReference type="Proteomes" id="UP001159179">
    <property type="component" value="Unassembled WGS sequence"/>
</dbReference>
<reference evidence="2" key="1">
    <citation type="submission" date="2023-03" db="EMBL/GenBank/DDBJ databases">
        <title>Bacterial isolates from washroom surfaces on a university campus.</title>
        <authorList>
            <person name="Holman D.B."/>
            <person name="Gzyl K.E."/>
            <person name="Taheri A.E."/>
        </authorList>
    </citation>
    <scope>NUCLEOTIDE SEQUENCE</scope>
    <source>
        <strain evidence="2">RD03</strain>
    </source>
</reference>
<proteinExistence type="predicted"/>